<dbReference type="EMBL" id="QMWP01000001">
    <property type="protein sequence ID" value="RLG71287.1"/>
    <property type="molecule type" value="Genomic_DNA"/>
</dbReference>
<sequence>MGTQALIGIYEGGQLRTAVVNYDGYTKHTGKILLEHYKTPEEVRKIIDAGEIRAFQEDGSFTTYDDKAETAVYPPCSWEELYRDYFSVIVQREDVREYTYIFNAEDGKWYIGRGNARCLGELTQELIDMDY</sequence>
<name>A0A497JLK1_9ARCH</name>
<accession>A0A497JLK1</accession>
<dbReference type="Proteomes" id="UP000278031">
    <property type="component" value="Unassembled WGS sequence"/>
</dbReference>
<gene>
    <name evidence="1" type="ORF">DRO04_00055</name>
</gene>
<proteinExistence type="predicted"/>
<evidence type="ECO:0000313" key="1">
    <source>
        <dbReference type="EMBL" id="RLG71287.1"/>
    </source>
</evidence>
<reference evidence="1 2" key="1">
    <citation type="submission" date="2018-06" db="EMBL/GenBank/DDBJ databases">
        <title>Extensive metabolic versatility and redundancy in microbially diverse, dynamic hydrothermal sediments.</title>
        <authorList>
            <person name="Dombrowski N."/>
            <person name="Teske A."/>
            <person name="Baker B.J."/>
        </authorList>
    </citation>
    <scope>NUCLEOTIDE SEQUENCE [LARGE SCALE GENOMIC DNA]</scope>
    <source>
        <strain evidence="1">B51_G17</strain>
    </source>
</reference>
<comment type="caution">
    <text evidence="1">The sequence shown here is derived from an EMBL/GenBank/DDBJ whole genome shotgun (WGS) entry which is preliminary data.</text>
</comment>
<dbReference type="AlphaFoldDB" id="A0A497JLK1"/>
<organism evidence="1 2">
    <name type="scientific">Candidatus Iainarchaeum sp</name>
    <dbReference type="NCBI Taxonomy" id="3101447"/>
    <lineage>
        <taxon>Archaea</taxon>
        <taxon>Candidatus Iainarchaeota</taxon>
        <taxon>Candidatus Iainarchaeia</taxon>
        <taxon>Candidatus Iainarchaeales</taxon>
        <taxon>Candidatus Iainarchaeaceae</taxon>
        <taxon>Candidatus Iainarchaeum</taxon>
    </lineage>
</organism>
<protein>
    <submittedName>
        <fullName evidence="1">Uncharacterized protein</fullName>
    </submittedName>
</protein>
<evidence type="ECO:0000313" key="2">
    <source>
        <dbReference type="Proteomes" id="UP000278031"/>
    </source>
</evidence>